<dbReference type="Proteomes" id="UP000245938">
    <property type="component" value="Unassembled WGS sequence"/>
</dbReference>
<evidence type="ECO:0000313" key="3">
    <source>
        <dbReference type="Proteomes" id="UP000245938"/>
    </source>
</evidence>
<dbReference type="AlphaFoldDB" id="A0A2U3ANA9"/>
<evidence type="ECO:0000256" key="1">
    <source>
        <dbReference type="SAM" id="Phobius"/>
    </source>
</evidence>
<organism evidence="2 3">
    <name type="scientific">Kurthia sibirica</name>
    <dbReference type="NCBI Taxonomy" id="202750"/>
    <lineage>
        <taxon>Bacteria</taxon>
        <taxon>Bacillati</taxon>
        <taxon>Bacillota</taxon>
        <taxon>Bacilli</taxon>
        <taxon>Bacillales</taxon>
        <taxon>Caryophanaceae</taxon>
        <taxon>Kurthia</taxon>
    </lineage>
</organism>
<protein>
    <submittedName>
        <fullName evidence="2">Uncharacterized protein</fullName>
    </submittedName>
</protein>
<keyword evidence="1" id="KW-0812">Transmembrane</keyword>
<sequence>MLKFANPFFITILVILLLIIVNRILFYMTYEPFYIAILLCILALAVCCVIFRLFFIFKKSKLQKQS</sequence>
<comment type="caution">
    <text evidence="2">The sequence shown here is derived from an EMBL/GenBank/DDBJ whole genome shotgun (WGS) entry which is preliminary data.</text>
</comment>
<evidence type="ECO:0000313" key="2">
    <source>
        <dbReference type="EMBL" id="PWI26018.1"/>
    </source>
</evidence>
<accession>A0A2U3ANA9</accession>
<gene>
    <name evidence="2" type="ORF">DEX24_05675</name>
</gene>
<name>A0A2U3ANA9_9BACL</name>
<feature type="transmembrane region" description="Helical" evidence="1">
    <location>
        <begin position="7"/>
        <end position="27"/>
    </location>
</feature>
<feature type="transmembrane region" description="Helical" evidence="1">
    <location>
        <begin position="33"/>
        <end position="57"/>
    </location>
</feature>
<dbReference type="EMBL" id="QFVR01000005">
    <property type="protein sequence ID" value="PWI26018.1"/>
    <property type="molecule type" value="Genomic_DNA"/>
</dbReference>
<keyword evidence="3" id="KW-1185">Reference proteome</keyword>
<keyword evidence="1" id="KW-1133">Transmembrane helix</keyword>
<keyword evidence="1" id="KW-0472">Membrane</keyword>
<reference evidence="2 3" key="1">
    <citation type="submission" date="2018-05" db="EMBL/GenBank/DDBJ databases">
        <title>Kurthia sibirica genome sequence.</title>
        <authorList>
            <person name="Maclea K.S."/>
            <person name="Goen A.E."/>
        </authorList>
    </citation>
    <scope>NUCLEOTIDE SEQUENCE [LARGE SCALE GENOMIC DNA]</scope>
    <source>
        <strain evidence="2 3">ATCC 49154</strain>
    </source>
</reference>
<proteinExistence type="predicted"/>